<dbReference type="PATRIC" id="fig|380.5.peg.2987"/>
<name>G9ABL4_SINF1</name>
<dbReference type="GO" id="GO:0009396">
    <property type="term" value="P:folic acid-containing compound biosynthetic process"/>
    <property type="evidence" value="ECO:0007669"/>
    <property type="project" value="TreeGrafter"/>
</dbReference>
<evidence type="ECO:0000256" key="4">
    <source>
        <dbReference type="RuleBase" id="RU361279"/>
    </source>
</evidence>
<dbReference type="Proteomes" id="UP000007735">
    <property type="component" value="Chromosome"/>
</dbReference>
<dbReference type="PANTHER" id="PTHR23407:SF1">
    <property type="entry name" value="5-FORMYLTETRAHYDROFOLATE CYCLO-LIGASE"/>
    <property type="match status" value="1"/>
</dbReference>
<keyword evidence="5" id="KW-0436">Ligase</keyword>
<evidence type="ECO:0000313" key="6">
    <source>
        <dbReference type="Proteomes" id="UP000007735"/>
    </source>
</evidence>
<dbReference type="InterPro" id="IPR037171">
    <property type="entry name" value="NagB/RpiA_transferase-like"/>
</dbReference>
<dbReference type="KEGG" id="sfh:SFHH103_02813"/>
<comment type="catalytic activity">
    <reaction evidence="4">
        <text>(6S)-5-formyl-5,6,7,8-tetrahydrofolate + ATP = (6R)-5,10-methenyltetrahydrofolate + ADP + phosphate</text>
        <dbReference type="Rhea" id="RHEA:10488"/>
        <dbReference type="ChEBI" id="CHEBI:30616"/>
        <dbReference type="ChEBI" id="CHEBI:43474"/>
        <dbReference type="ChEBI" id="CHEBI:57455"/>
        <dbReference type="ChEBI" id="CHEBI:57457"/>
        <dbReference type="ChEBI" id="CHEBI:456216"/>
        <dbReference type="EC" id="6.3.3.2"/>
    </reaction>
</comment>
<keyword evidence="2 4" id="KW-0547">Nucleotide-binding</keyword>
<accession>G9ABL4</accession>
<dbReference type="GO" id="GO:0046872">
    <property type="term" value="F:metal ion binding"/>
    <property type="evidence" value="ECO:0007669"/>
    <property type="project" value="UniProtKB-KW"/>
</dbReference>
<protein>
    <recommendedName>
        <fullName evidence="4">5-formyltetrahydrofolate cyclo-ligase</fullName>
        <ecNumber evidence="4">6.3.3.2</ecNumber>
    </recommendedName>
</protein>
<dbReference type="EMBL" id="HE616890">
    <property type="protein sequence ID" value="CCE97305.1"/>
    <property type="molecule type" value="Genomic_DNA"/>
</dbReference>
<dbReference type="eggNOG" id="COG0212">
    <property type="taxonomic scope" value="Bacteria"/>
</dbReference>
<proteinExistence type="inferred from homology"/>
<evidence type="ECO:0000256" key="2">
    <source>
        <dbReference type="ARBA" id="ARBA00022741"/>
    </source>
</evidence>
<dbReference type="AlphaFoldDB" id="G9ABL4"/>
<sequence>MLFRYGKGGGLSRNVAKATGTRVQFACDLHYLVARYERFAGKGHLMSPKDLKAALRKERLGMRDAMPAEARIEASLAMADHAADIIALDPGHVVSGFWPIRSEADIRPLMVRLKDRGARLCLPVILDKKTIVFRELADGVAVVETGFGTTGPGPGAPELDPDIMLVPLSAFDAVGHRIGYGAGYYDRAINRLRGKGHMPRLIGIAFDCQEVASVPAEPHDVALDAVLTESGFRHFERD</sequence>
<keyword evidence="4" id="KW-0479">Metal-binding</keyword>
<reference evidence="5 6" key="1">
    <citation type="journal article" date="2012" name="J. Bacteriol.">
        <title>Genome sequence of the soybean symbiont Sinorhizobium fredii HH103.</title>
        <authorList>
            <person name="Weidner S."/>
            <person name="Becker A."/>
            <person name="Bonilla I."/>
            <person name="Jaenicke S."/>
            <person name="Lloret J."/>
            <person name="Margaret I."/>
            <person name="Puhler A."/>
            <person name="Ruiz-Sainz J.E."/>
            <person name="Schneiker-Bekel S."/>
            <person name="Szczepanowski R."/>
            <person name="Vinardell J.M."/>
            <person name="Zehner S."/>
            <person name="Gottfert M."/>
        </authorList>
    </citation>
    <scope>NUCLEOTIDE SEQUENCE [LARGE SCALE GENOMIC DNA]</scope>
    <source>
        <strain evidence="5 6">HH103</strain>
    </source>
</reference>
<gene>
    <name evidence="5" type="ordered locus">SFHH103_02813</name>
</gene>
<dbReference type="InterPro" id="IPR002698">
    <property type="entry name" value="FTHF_cligase"/>
</dbReference>
<evidence type="ECO:0000313" key="5">
    <source>
        <dbReference type="EMBL" id="CCE97305.1"/>
    </source>
</evidence>
<keyword evidence="3 4" id="KW-0067">ATP-binding</keyword>
<dbReference type="GO" id="GO:0035999">
    <property type="term" value="P:tetrahydrofolate interconversion"/>
    <property type="evidence" value="ECO:0007669"/>
    <property type="project" value="TreeGrafter"/>
</dbReference>
<comment type="similarity">
    <text evidence="1 4">Belongs to the 5-formyltetrahydrofolate cyclo-ligase family.</text>
</comment>
<organism evidence="5 6">
    <name type="scientific">Sinorhizobium fredii (strain HH103)</name>
    <dbReference type="NCBI Taxonomy" id="1117943"/>
    <lineage>
        <taxon>Bacteria</taxon>
        <taxon>Pseudomonadati</taxon>
        <taxon>Pseudomonadota</taxon>
        <taxon>Alphaproteobacteria</taxon>
        <taxon>Hyphomicrobiales</taxon>
        <taxon>Rhizobiaceae</taxon>
        <taxon>Sinorhizobium/Ensifer group</taxon>
        <taxon>Sinorhizobium</taxon>
    </lineage>
</organism>
<dbReference type="HOGENOM" id="CLU_066245_0_1_5"/>
<dbReference type="InterPro" id="IPR024185">
    <property type="entry name" value="FTHF_cligase-like_sf"/>
</dbReference>
<evidence type="ECO:0000256" key="3">
    <source>
        <dbReference type="ARBA" id="ARBA00022840"/>
    </source>
</evidence>
<dbReference type="GO" id="GO:0030272">
    <property type="term" value="F:5-formyltetrahydrofolate cyclo-ligase activity"/>
    <property type="evidence" value="ECO:0007669"/>
    <property type="project" value="UniProtKB-EC"/>
</dbReference>
<keyword evidence="4" id="KW-0460">Magnesium</keyword>
<dbReference type="Gene3D" id="3.40.50.10420">
    <property type="entry name" value="NagB/RpiA/CoA transferase-like"/>
    <property type="match status" value="1"/>
</dbReference>
<evidence type="ECO:0000256" key="1">
    <source>
        <dbReference type="ARBA" id="ARBA00010638"/>
    </source>
</evidence>
<dbReference type="PANTHER" id="PTHR23407">
    <property type="entry name" value="ATPASE INHIBITOR/5-FORMYLTETRAHYDROFOLATE CYCLO-LIGASE"/>
    <property type="match status" value="1"/>
</dbReference>
<comment type="cofactor">
    <cofactor evidence="4">
        <name>Mg(2+)</name>
        <dbReference type="ChEBI" id="CHEBI:18420"/>
    </cofactor>
</comment>
<dbReference type="EC" id="6.3.3.2" evidence="4"/>
<dbReference type="GO" id="GO:0005524">
    <property type="term" value="F:ATP binding"/>
    <property type="evidence" value="ECO:0007669"/>
    <property type="project" value="UniProtKB-KW"/>
</dbReference>
<dbReference type="NCBIfam" id="TIGR02727">
    <property type="entry name" value="MTHFS_bact"/>
    <property type="match status" value="1"/>
</dbReference>
<dbReference type="STRING" id="1117943.SFHH103_02813"/>
<dbReference type="Pfam" id="PF01812">
    <property type="entry name" value="5-FTHF_cyc-lig"/>
    <property type="match status" value="1"/>
</dbReference>
<dbReference type="SUPFAM" id="SSF100950">
    <property type="entry name" value="NagB/RpiA/CoA transferase-like"/>
    <property type="match status" value="1"/>
</dbReference>